<sequence>MSIKIKALFICVCFFLCTSLFNVVQGCGGSSSSGNSRQNGMSRRYLNWDTKFLESFSWVCKGTKESIWNIQSAHENHHDDRVWGYHCRHNPYITTTCAWSLPNNQYLNDYNGNVNFICPRNGYIEGMHANTFSNVYNDRRFDFKCCDGTRLRRNCKWTSYVNNWDGDMNYDVPSGYYLAGAYSYHINDYQDRRWKFYICQ</sequence>
<dbReference type="AlphaFoldDB" id="A0A6P8HLL2"/>
<evidence type="ECO:0000256" key="5">
    <source>
        <dbReference type="SAM" id="SignalP"/>
    </source>
</evidence>
<dbReference type="PANTHER" id="PTHR15040">
    <property type="entry name" value="DERMATOPONTIN-RELATED"/>
    <property type="match status" value="1"/>
</dbReference>
<dbReference type="Proteomes" id="UP000515163">
    <property type="component" value="Unplaced"/>
</dbReference>
<protein>
    <submittedName>
        <fullName evidence="7">Hemagglutinin/amebocyte aggregation factor-like</fullName>
    </submittedName>
</protein>
<feature type="signal peptide" evidence="5">
    <location>
        <begin position="1"/>
        <end position="26"/>
    </location>
</feature>
<accession>A0A6P8HLL2</accession>
<dbReference type="GeneID" id="116290604"/>
<comment type="subcellular location">
    <subcellularLocation>
        <location evidence="1">Secreted</location>
    </subcellularLocation>
</comment>
<dbReference type="FunCoup" id="A0A6P8HLL2">
    <property type="interactions" value="43"/>
</dbReference>
<reference evidence="7" key="1">
    <citation type="submission" date="2025-08" db="UniProtKB">
        <authorList>
            <consortium name="RefSeq"/>
        </authorList>
    </citation>
    <scope>IDENTIFICATION</scope>
    <source>
        <tissue evidence="7">Tentacle</tissue>
    </source>
</reference>
<keyword evidence="4" id="KW-1015">Disulfide bond</keyword>
<evidence type="ECO:0000256" key="4">
    <source>
        <dbReference type="ARBA" id="ARBA00023157"/>
    </source>
</evidence>
<comment type="similarity">
    <text evidence="2">Belongs to the dermatopontin family.</text>
</comment>
<dbReference type="InParanoid" id="A0A6P8HLL2"/>
<dbReference type="PROSITE" id="PS51257">
    <property type="entry name" value="PROKAR_LIPOPROTEIN"/>
    <property type="match status" value="1"/>
</dbReference>
<evidence type="ECO:0000313" key="6">
    <source>
        <dbReference type="Proteomes" id="UP000515163"/>
    </source>
</evidence>
<dbReference type="KEGG" id="aten:116290604"/>
<dbReference type="OrthoDB" id="5986418at2759"/>
<gene>
    <name evidence="7" type="primary">LOC116290604</name>
</gene>
<keyword evidence="5" id="KW-0732">Signal</keyword>
<dbReference type="GO" id="GO:0030199">
    <property type="term" value="P:collagen fibril organization"/>
    <property type="evidence" value="ECO:0007669"/>
    <property type="project" value="TreeGrafter"/>
</dbReference>
<proteinExistence type="inferred from homology"/>
<dbReference type="RefSeq" id="XP_031553532.1">
    <property type="nucleotide sequence ID" value="XM_031697672.1"/>
</dbReference>
<keyword evidence="3" id="KW-0964">Secreted</keyword>
<keyword evidence="6" id="KW-1185">Reference proteome</keyword>
<evidence type="ECO:0000313" key="7">
    <source>
        <dbReference type="RefSeq" id="XP_031553532.1"/>
    </source>
</evidence>
<name>A0A6P8HLL2_ACTTE</name>
<dbReference type="Pfam" id="PF14704">
    <property type="entry name" value="DERM"/>
    <property type="match status" value="1"/>
</dbReference>
<feature type="chain" id="PRO_5028192659" evidence="5">
    <location>
        <begin position="27"/>
        <end position="200"/>
    </location>
</feature>
<dbReference type="InterPro" id="IPR026645">
    <property type="entry name" value="Dermatopontin"/>
</dbReference>
<evidence type="ECO:0000256" key="1">
    <source>
        <dbReference type="ARBA" id="ARBA00004613"/>
    </source>
</evidence>
<organism evidence="6 7">
    <name type="scientific">Actinia tenebrosa</name>
    <name type="common">Australian red waratah sea anemone</name>
    <dbReference type="NCBI Taxonomy" id="6105"/>
    <lineage>
        <taxon>Eukaryota</taxon>
        <taxon>Metazoa</taxon>
        <taxon>Cnidaria</taxon>
        <taxon>Anthozoa</taxon>
        <taxon>Hexacorallia</taxon>
        <taxon>Actiniaria</taxon>
        <taxon>Actiniidae</taxon>
        <taxon>Actinia</taxon>
    </lineage>
</organism>
<evidence type="ECO:0000256" key="3">
    <source>
        <dbReference type="ARBA" id="ARBA00022525"/>
    </source>
</evidence>
<evidence type="ECO:0000256" key="2">
    <source>
        <dbReference type="ARBA" id="ARBA00008712"/>
    </source>
</evidence>
<dbReference type="GO" id="GO:0031012">
    <property type="term" value="C:extracellular matrix"/>
    <property type="evidence" value="ECO:0007669"/>
    <property type="project" value="TreeGrafter"/>
</dbReference>
<dbReference type="PANTHER" id="PTHR15040:SF1">
    <property type="entry name" value="DERMATOPONTIN-LIKE ISOFORM X1"/>
    <property type="match status" value="1"/>
</dbReference>
<dbReference type="GO" id="GO:0005615">
    <property type="term" value="C:extracellular space"/>
    <property type="evidence" value="ECO:0007669"/>
    <property type="project" value="TreeGrafter"/>
</dbReference>